<keyword evidence="1" id="KW-1133">Transmembrane helix</keyword>
<protein>
    <recommendedName>
        <fullName evidence="2">DUF6545 domain-containing protein</fullName>
    </recommendedName>
</protein>
<evidence type="ECO:0000313" key="4">
    <source>
        <dbReference type="Proteomes" id="UP001519332"/>
    </source>
</evidence>
<feature type="transmembrane region" description="Helical" evidence="1">
    <location>
        <begin position="100"/>
        <end position="116"/>
    </location>
</feature>
<keyword evidence="1" id="KW-0472">Membrane</keyword>
<feature type="transmembrane region" description="Helical" evidence="1">
    <location>
        <begin position="175"/>
        <end position="193"/>
    </location>
</feature>
<evidence type="ECO:0000259" key="2">
    <source>
        <dbReference type="Pfam" id="PF20182"/>
    </source>
</evidence>
<keyword evidence="1" id="KW-0812">Transmembrane</keyword>
<dbReference type="InterPro" id="IPR046675">
    <property type="entry name" value="DUF6545"/>
</dbReference>
<dbReference type="EMBL" id="JAGINW010000001">
    <property type="protein sequence ID" value="MBP2320259.1"/>
    <property type="molecule type" value="Genomic_DNA"/>
</dbReference>
<feature type="transmembrane region" description="Helical" evidence="1">
    <location>
        <begin position="213"/>
        <end position="231"/>
    </location>
</feature>
<evidence type="ECO:0000256" key="1">
    <source>
        <dbReference type="SAM" id="Phobius"/>
    </source>
</evidence>
<feature type="domain" description="DUF6545" evidence="2">
    <location>
        <begin position="243"/>
        <end position="377"/>
    </location>
</feature>
<feature type="transmembrane region" description="Helical" evidence="1">
    <location>
        <begin position="70"/>
        <end position="88"/>
    </location>
</feature>
<accession>A0ABS4T8K6</accession>
<feature type="transmembrane region" description="Helical" evidence="1">
    <location>
        <begin position="6"/>
        <end position="23"/>
    </location>
</feature>
<feature type="transmembrane region" description="Helical" evidence="1">
    <location>
        <begin position="30"/>
        <end position="50"/>
    </location>
</feature>
<sequence>MIDWLRIYGPAVLAWGFVIGKLMRWRLQGSFTGGTLWLILIGLACSFTVTAPEPYRVVAALTGVPNLGRLLSHTFILLAAWAAQAMLLGLTKSEIRERRWMLVAAVVAMTVTFALADTPIDDPRYNMRYSATPWVLEYWLVFIAGLAPAFANIVRLCWRYARLSGSAIGKLGLRLIAAGVVVSLLYHVHKALYFASQRFGFYYPTFNGLWDKVLTPVATVLILVGATLPSWGPRIGLSALFDWAGRWRTYQRLRPLWFALYQANPQIALVQPRSALLEFLLPTDLNLRLYRRVIEIRDGRLALQPYLDPEVGLAARRRSGVTGQELDAVVEATTLAAAVDAKRSGAPPRTTEPVAVPGGRDLESDTAFLNDVARAYRKLKLVPS</sequence>
<reference evidence="3 4" key="1">
    <citation type="submission" date="2021-03" db="EMBL/GenBank/DDBJ databases">
        <title>Sequencing the genomes of 1000 actinobacteria strains.</title>
        <authorList>
            <person name="Klenk H.-P."/>
        </authorList>
    </citation>
    <scope>NUCLEOTIDE SEQUENCE [LARGE SCALE GENOMIC DNA]</scope>
    <source>
        <strain evidence="3 4">DSM 46670</strain>
    </source>
</reference>
<dbReference type="Pfam" id="PF20182">
    <property type="entry name" value="DUF6545"/>
    <property type="match status" value="1"/>
</dbReference>
<dbReference type="Proteomes" id="UP001519332">
    <property type="component" value="Unassembled WGS sequence"/>
</dbReference>
<evidence type="ECO:0000313" key="3">
    <source>
        <dbReference type="EMBL" id="MBP2320259.1"/>
    </source>
</evidence>
<dbReference type="InterPro" id="IPR050039">
    <property type="entry name" value="MAB_1171c-like"/>
</dbReference>
<comment type="caution">
    <text evidence="3">The sequence shown here is derived from an EMBL/GenBank/DDBJ whole genome shotgun (WGS) entry which is preliminary data.</text>
</comment>
<name>A0ABS4T8K6_9PSEU</name>
<proteinExistence type="predicted"/>
<gene>
    <name evidence="3" type="ORF">JOF56_000644</name>
</gene>
<organism evidence="3 4">
    <name type="scientific">Kibdelosporangium banguiense</name>
    <dbReference type="NCBI Taxonomy" id="1365924"/>
    <lineage>
        <taxon>Bacteria</taxon>
        <taxon>Bacillati</taxon>
        <taxon>Actinomycetota</taxon>
        <taxon>Actinomycetes</taxon>
        <taxon>Pseudonocardiales</taxon>
        <taxon>Pseudonocardiaceae</taxon>
        <taxon>Kibdelosporangium</taxon>
    </lineage>
</organism>
<keyword evidence="4" id="KW-1185">Reference proteome</keyword>
<dbReference type="NCBIfam" id="NF042915">
    <property type="entry name" value="MAB_1171c_fam"/>
    <property type="match status" value="1"/>
</dbReference>
<feature type="transmembrane region" description="Helical" evidence="1">
    <location>
        <begin position="136"/>
        <end position="154"/>
    </location>
</feature>
<dbReference type="RefSeq" id="WP_209634199.1">
    <property type="nucleotide sequence ID" value="NZ_JAGINW010000001.1"/>
</dbReference>